<evidence type="ECO:0000313" key="1">
    <source>
        <dbReference type="EMBL" id="KAJ8016767.1"/>
    </source>
</evidence>
<proteinExistence type="predicted"/>
<reference evidence="1" key="1">
    <citation type="submission" date="2021-05" db="EMBL/GenBank/DDBJ databases">
        <authorList>
            <person name="Pan Q."/>
            <person name="Jouanno E."/>
            <person name="Zahm M."/>
            <person name="Klopp C."/>
            <person name="Cabau C."/>
            <person name="Louis A."/>
            <person name="Berthelot C."/>
            <person name="Parey E."/>
            <person name="Roest Crollius H."/>
            <person name="Montfort J."/>
            <person name="Robinson-Rechavi M."/>
            <person name="Bouchez O."/>
            <person name="Lampietro C."/>
            <person name="Lopez Roques C."/>
            <person name="Donnadieu C."/>
            <person name="Postlethwait J."/>
            <person name="Bobe J."/>
            <person name="Dillon D."/>
            <person name="Chandos A."/>
            <person name="von Hippel F."/>
            <person name="Guiguen Y."/>
        </authorList>
    </citation>
    <scope>NUCLEOTIDE SEQUENCE</scope>
    <source>
        <strain evidence="1">YG-Jan2019</strain>
    </source>
</reference>
<organism evidence="1 2">
    <name type="scientific">Dallia pectoralis</name>
    <name type="common">Alaska blackfish</name>
    <dbReference type="NCBI Taxonomy" id="75939"/>
    <lineage>
        <taxon>Eukaryota</taxon>
        <taxon>Metazoa</taxon>
        <taxon>Chordata</taxon>
        <taxon>Craniata</taxon>
        <taxon>Vertebrata</taxon>
        <taxon>Euteleostomi</taxon>
        <taxon>Actinopterygii</taxon>
        <taxon>Neopterygii</taxon>
        <taxon>Teleostei</taxon>
        <taxon>Protacanthopterygii</taxon>
        <taxon>Esociformes</taxon>
        <taxon>Umbridae</taxon>
        <taxon>Dallia</taxon>
    </lineage>
</organism>
<keyword evidence="2" id="KW-1185">Reference proteome</keyword>
<accession>A0ACC2HLY7</accession>
<sequence>MPVYLVFRILGVSLFILGSLSYSGPGQIGCSKWSTSPDTDDVCCDICHPGNRLVKSCGPDPKKLCVPCENETYTRETKATTCLLCTQCVGGAQVLKKACTRTQDTECGCKTGLRCGNDECSFCVEECGTGQEPHPYARSCRNCSHGTFNDQIHEKCKPWRTSCPHPGERIVVSGDAVSDHMCSREPEVSTLSTNRDSEGDSRLLWALISLCVFFIILIICFLSFIKSKAKTISNQLTGTKKPPVELGPPTDDPSTLIDISYHQPQQEQGSISESLDSLDSETKLLSV</sequence>
<protein>
    <submittedName>
        <fullName evidence="1">Uncharacterized protein</fullName>
    </submittedName>
</protein>
<dbReference type="Proteomes" id="UP001157502">
    <property type="component" value="Chromosome 1"/>
</dbReference>
<name>A0ACC2HLY7_DALPE</name>
<evidence type="ECO:0000313" key="2">
    <source>
        <dbReference type="Proteomes" id="UP001157502"/>
    </source>
</evidence>
<comment type="caution">
    <text evidence="1">The sequence shown here is derived from an EMBL/GenBank/DDBJ whole genome shotgun (WGS) entry which is preliminary data.</text>
</comment>
<dbReference type="EMBL" id="CM055728">
    <property type="protein sequence ID" value="KAJ8016767.1"/>
    <property type="molecule type" value="Genomic_DNA"/>
</dbReference>
<gene>
    <name evidence="1" type="ORF">DPEC_G00010780</name>
</gene>